<feature type="transmembrane region" description="Helical" evidence="1">
    <location>
        <begin position="34"/>
        <end position="55"/>
    </location>
</feature>
<dbReference type="Gene3D" id="3.30.1380.10">
    <property type="match status" value="1"/>
</dbReference>
<dbReference type="InterPro" id="IPR009045">
    <property type="entry name" value="Zn_M74/Hedgehog-like"/>
</dbReference>
<accession>W0RJ91</accession>
<dbReference type="AlphaFoldDB" id="W0RJ91"/>
<reference evidence="2 3" key="1">
    <citation type="journal article" date="2014" name="Genome Announc.">
        <title>Genome Sequence and Methylome of Soil Bacterium Gemmatirosa kalamazoonensis KBS708T, a Member of the Rarely Cultivated Gemmatimonadetes Phylum.</title>
        <authorList>
            <person name="Debruyn J.M."/>
            <person name="Radosevich M."/>
            <person name="Wommack K.E."/>
            <person name="Polson S.W."/>
            <person name="Hauser L.J."/>
            <person name="Fawaz M.N."/>
            <person name="Korlach J."/>
            <person name="Tsai Y.C."/>
        </authorList>
    </citation>
    <scope>NUCLEOTIDE SEQUENCE [LARGE SCALE GENOMIC DNA]</scope>
    <source>
        <strain evidence="2 3">KBS708</strain>
    </source>
</reference>
<dbReference type="InParanoid" id="W0RJ91"/>
<evidence type="ECO:0008006" key="4">
    <source>
        <dbReference type="Google" id="ProtNLM"/>
    </source>
</evidence>
<evidence type="ECO:0000256" key="1">
    <source>
        <dbReference type="SAM" id="Phobius"/>
    </source>
</evidence>
<evidence type="ECO:0000313" key="3">
    <source>
        <dbReference type="Proteomes" id="UP000019151"/>
    </source>
</evidence>
<dbReference type="Proteomes" id="UP000019151">
    <property type="component" value="Chromosome"/>
</dbReference>
<sequence length="380" mass="40565">METVAQLVERALQLPEPPGSWWHRAGVSPRAERWLEVISSVVLAVLAVAWIWTIVQARALTTAESGGEATTPTTRSVAAALTNPDAPSTAYLTSAALEALVPLRGASGKVRIVMRTPGDSAGALPHGAEVVYGTDSAAPRPSAVGQVALRVANALRPVTDLSVVTLTPLSERKGGRIGLYYIGSWPTEHGARGPAKAPPAKYAPPRGLIEVTPETQDTRLSEHLRIRDFLTHDQQNVWPKYVVVQPSILDKDELVLADLESHGIAAKGFHVMSGFRSPQYNAGGGDKTGRANLSRHMYGDANDIWIDNDGDGQMDDLNHDGRIDIRDAQVVCSAVERVEQAHPELVGGCGIYPGNGAHGPFTHIDARGYRARWTGGSNGG</sequence>
<organism evidence="2 3">
    <name type="scientific">Gemmatirosa kalamazoonensis</name>
    <dbReference type="NCBI Taxonomy" id="861299"/>
    <lineage>
        <taxon>Bacteria</taxon>
        <taxon>Pseudomonadati</taxon>
        <taxon>Gemmatimonadota</taxon>
        <taxon>Gemmatimonadia</taxon>
        <taxon>Gemmatimonadales</taxon>
        <taxon>Gemmatimonadaceae</taxon>
        <taxon>Gemmatirosa</taxon>
    </lineage>
</organism>
<dbReference type="RefSeq" id="WP_148306323.1">
    <property type="nucleotide sequence ID" value="NZ_CP007128.1"/>
</dbReference>
<dbReference type="eggNOG" id="COG3108">
    <property type="taxonomic scope" value="Bacteria"/>
</dbReference>
<dbReference type="HOGENOM" id="CLU_727164_0_0_0"/>
<dbReference type="STRING" id="861299.J421_2858"/>
<evidence type="ECO:0000313" key="2">
    <source>
        <dbReference type="EMBL" id="AHG90395.1"/>
    </source>
</evidence>
<name>W0RJ91_9BACT</name>
<dbReference type="EMBL" id="CP007128">
    <property type="protein sequence ID" value="AHG90395.1"/>
    <property type="molecule type" value="Genomic_DNA"/>
</dbReference>
<dbReference type="OrthoDB" id="5418604at2"/>
<keyword evidence="1" id="KW-1133">Transmembrane helix</keyword>
<gene>
    <name evidence="2" type="ORF">J421_2858</name>
</gene>
<protein>
    <recommendedName>
        <fullName evidence="4">Peptidase M15A</fullName>
    </recommendedName>
</protein>
<keyword evidence="1" id="KW-0812">Transmembrane</keyword>
<proteinExistence type="predicted"/>
<dbReference type="KEGG" id="gba:J421_2858"/>
<keyword evidence="3" id="KW-1185">Reference proteome</keyword>
<dbReference type="SUPFAM" id="SSF55166">
    <property type="entry name" value="Hedgehog/DD-peptidase"/>
    <property type="match status" value="1"/>
</dbReference>
<keyword evidence="1" id="KW-0472">Membrane</keyword>